<dbReference type="Proteomes" id="UP001597201">
    <property type="component" value="Unassembled WGS sequence"/>
</dbReference>
<keyword evidence="5" id="KW-1185">Reference proteome</keyword>
<evidence type="ECO:0000256" key="1">
    <source>
        <dbReference type="ARBA" id="ARBA00022729"/>
    </source>
</evidence>
<dbReference type="InterPro" id="IPR026444">
    <property type="entry name" value="Secre_tail"/>
</dbReference>
<feature type="chain" id="PRO_5045261276" evidence="2">
    <location>
        <begin position="22"/>
        <end position="121"/>
    </location>
</feature>
<dbReference type="Pfam" id="PF18962">
    <property type="entry name" value="Por_Secre_tail"/>
    <property type="match status" value="1"/>
</dbReference>
<accession>A0ABW3Y3P8</accession>
<evidence type="ECO:0000313" key="5">
    <source>
        <dbReference type="Proteomes" id="UP001597201"/>
    </source>
</evidence>
<evidence type="ECO:0000256" key="2">
    <source>
        <dbReference type="SAM" id="SignalP"/>
    </source>
</evidence>
<reference evidence="5" key="1">
    <citation type="journal article" date="2019" name="Int. J. Syst. Evol. Microbiol.">
        <title>The Global Catalogue of Microorganisms (GCM) 10K type strain sequencing project: providing services to taxonomists for standard genome sequencing and annotation.</title>
        <authorList>
            <consortium name="The Broad Institute Genomics Platform"/>
            <consortium name="The Broad Institute Genome Sequencing Center for Infectious Disease"/>
            <person name="Wu L."/>
            <person name="Ma J."/>
        </authorList>
    </citation>
    <scope>NUCLEOTIDE SEQUENCE [LARGE SCALE GENOMIC DNA]</scope>
    <source>
        <strain evidence="5">CCUG 61485</strain>
    </source>
</reference>
<gene>
    <name evidence="4" type="ORF">ACFQ39_09050</name>
</gene>
<organism evidence="4 5">
    <name type="scientific">Namhaeicola litoreus</name>
    <dbReference type="NCBI Taxonomy" id="1052145"/>
    <lineage>
        <taxon>Bacteria</taxon>
        <taxon>Pseudomonadati</taxon>
        <taxon>Bacteroidota</taxon>
        <taxon>Flavobacteriia</taxon>
        <taxon>Flavobacteriales</taxon>
        <taxon>Flavobacteriaceae</taxon>
        <taxon>Namhaeicola</taxon>
    </lineage>
</organism>
<evidence type="ECO:0000259" key="3">
    <source>
        <dbReference type="Pfam" id="PF18962"/>
    </source>
</evidence>
<dbReference type="NCBIfam" id="TIGR04183">
    <property type="entry name" value="Por_Secre_tail"/>
    <property type="match status" value="1"/>
</dbReference>
<dbReference type="EMBL" id="JBHTMY010000003">
    <property type="protein sequence ID" value="MFD1315761.1"/>
    <property type="molecule type" value="Genomic_DNA"/>
</dbReference>
<dbReference type="RefSeq" id="WP_377178242.1">
    <property type="nucleotide sequence ID" value="NZ_JBHTMY010000003.1"/>
</dbReference>
<name>A0ABW3Y3P8_9FLAO</name>
<feature type="signal peptide" evidence="2">
    <location>
        <begin position="1"/>
        <end position="21"/>
    </location>
</feature>
<feature type="domain" description="Secretion system C-terminal sorting" evidence="3">
    <location>
        <begin position="46"/>
        <end position="120"/>
    </location>
</feature>
<protein>
    <submittedName>
        <fullName evidence="4">T9SS type A sorting domain-containing protein</fullName>
    </submittedName>
</protein>
<sequence length="121" mass="13941">MVKKLLVIFFLTFLFSQTTIAQSDDIRDKEILEAAETVIHDVMASPNPFSVSTRIRFFADEEIELEFFVKDLLGNTIFVQKLKSKKGANTITFYRDDLAPGIYIYSIKTENKIISKRIVIK</sequence>
<evidence type="ECO:0000313" key="4">
    <source>
        <dbReference type="EMBL" id="MFD1315761.1"/>
    </source>
</evidence>
<comment type="caution">
    <text evidence="4">The sequence shown here is derived from an EMBL/GenBank/DDBJ whole genome shotgun (WGS) entry which is preliminary data.</text>
</comment>
<proteinExistence type="predicted"/>
<keyword evidence="1 2" id="KW-0732">Signal</keyword>